<dbReference type="STRING" id="639282.DEFDS_0988"/>
<evidence type="ECO:0008006" key="3">
    <source>
        <dbReference type="Google" id="ProtNLM"/>
    </source>
</evidence>
<sequence length="337" mass="37547">MAILSIDIGLGTADYLLFERGKKPENFIKLILPSPTNYFSKKIKECSGDLTVGGYTIGGGFVNRALKNYLKSYNVILSKTAARTVSDNLDEVLDDGFKVVEDIVNPDIFFCEIDKKKLDFIEEISNTNIYKILVAAQDHGYEEGKSDRVVRINFLKEFLAEGLLNAKFEAQDDIPNNFTRWNSLKNQLEDLGINKYAISDTSVVAALGASYVSRGFPCITVDVGNGHTFIALIDKDFKISAFIEHHTSMLNKDKIDNYIKMLCNYDVSHEDVYNDGGHGAHIYFKIPGIELNNIPVLVTGPRRSELFDFGENITFASPLGDVMITGNVGLLMQQSLL</sequence>
<dbReference type="eggNOG" id="COG4012">
    <property type="taxonomic scope" value="Bacteria"/>
</dbReference>
<evidence type="ECO:0000313" key="1">
    <source>
        <dbReference type="EMBL" id="BAI80460.1"/>
    </source>
</evidence>
<name>D3PCY7_DEFDS</name>
<organism evidence="1 2">
    <name type="scientific">Deferribacter desulfuricans (strain DSM 14783 / JCM 11476 / NBRC 101012 / SSM1)</name>
    <dbReference type="NCBI Taxonomy" id="639282"/>
    <lineage>
        <taxon>Bacteria</taxon>
        <taxon>Pseudomonadati</taxon>
        <taxon>Deferribacterota</taxon>
        <taxon>Deferribacteres</taxon>
        <taxon>Deferribacterales</taxon>
        <taxon>Deferribacteraceae</taxon>
        <taxon>Deferribacter</taxon>
    </lineage>
</organism>
<dbReference type="Proteomes" id="UP000001520">
    <property type="component" value="Chromosome"/>
</dbReference>
<dbReference type="Pfam" id="PF08735">
    <property type="entry name" value="DUF1786"/>
    <property type="match status" value="1"/>
</dbReference>
<keyword evidence="2" id="KW-1185">Reference proteome</keyword>
<reference evidence="1 2" key="1">
    <citation type="journal article" date="2010" name="DNA Res.">
        <title>Bacterial lifestyle in a deep-sea hydrothermal vent chimney revealed by the genome sequence of the thermophilic bacterium Deferribacter desulfuricans SSM1.</title>
        <authorList>
            <person name="Takaki Y."/>
            <person name="Shimamura S."/>
            <person name="Nakagawa S."/>
            <person name="Fukuhara Y."/>
            <person name="Horikawa H."/>
            <person name="Ankai A."/>
            <person name="Harada T."/>
            <person name="Hosoyama A."/>
            <person name="Oguchi A."/>
            <person name="Fukui S."/>
            <person name="Fujita N."/>
            <person name="Takami H."/>
            <person name="Takai K."/>
        </authorList>
    </citation>
    <scope>NUCLEOTIDE SEQUENCE [LARGE SCALE GENOMIC DNA]</scope>
    <source>
        <strain evidence="2">DSM 14783 / JCM 11476 / NBRC 101012 / SSM1</strain>
    </source>
</reference>
<dbReference type="AlphaFoldDB" id="D3PCY7"/>
<dbReference type="EMBL" id="AP011529">
    <property type="protein sequence ID" value="BAI80460.1"/>
    <property type="molecule type" value="Genomic_DNA"/>
</dbReference>
<protein>
    <recommendedName>
        <fullName evidence="3">Pyruvate formate-lyase activating enzyme</fullName>
    </recommendedName>
</protein>
<accession>D3PCY7</accession>
<dbReference type="OrthoDB" id="9777509at2"/>
<dbReference type="RefSeq" id="WP_013007707.1">
    <property type="nucleotide sequence ID" value="NC_013939.1"/>
</dbReference>
<evidence type="ECO:0000313" key="2">
    <source>
        <dbReference type="Proteomes" id="UP000001520"/>
    </source>
</evidence>
<gene>
    <name evidence="1" type="ordered locus">DEFDS_0988</name>
</gene>
<proteinExistence type="predicted"/>
<dbReference type="HOGENOM" id="CLU_803466_0_0_0"/>
<dbReference type="InterPro" id="IPR014846">
    <property type="entry name" value="DUF1786_pyruvate_format-lyase"/>
</dbReference>
<dbReference type="KEGG" id="ddf:DEFDS_0988"/>